<dbReference type="PRINTS" id="PR00838">
    <property type="entry name" value="V5ALLERGEN"/>
</dbReference>
<evidence type="ECO:0000259" key="3">
    <source>
        <dbReference type="SMART" id="SM00198"/>
    </source>
</evidence>
<feature type="region of interest" description="Disordered" evidence="1">
    <location>
        <begin position="249"/>
        <end position="286"/>
    </location>
</feature>
<proteinExistence type="predicted"/>
<feature type="domain" description="SCP" evidence="3">
    <location>
        <begin position="29"/>
        <end position="175"/>
    </location>
</feature>
<evidence type="ECO:0000256" key="2">
    <source>
        <dbReference type="SAM" id="SignalP"/>
    </source>
</evidence>
<dbReference type="CDD" id="cd05380">
    <property type="entry name" value="CAP_euk"/>
    <property type="match status" value="1"/>
</dbReference>
<dbReference type="AlphaFoldDB" id="A0AA85J5A9"/>
<dbReference type="Pfam" id="PF00188">
    <property type="entry name" value="CAP"/>
    <property type="match status" value="1"/>
</dbReference>
<dbReference type="SMART" id="SM00198">
    <property type="entry name" value="SCP"/>
    <property type="match status" value="1"/>
</dbReference>
<dbReference type="SUPFAM" id="SSF55797">
    <property type="entry name" value="PR-1-like"/>
    <property type="match status" value="1"/>
</dbReference>
<dbReference type="GO" id="GO:0005576">
    <property type="term" value="C:extracellular region"/>
    <property type="evidence" value="ECO:0007669"/>
    <property type="project" value="InterPro"/>
</dbReference>
<feature type="compositionally biased region" description="Low complexity" evidence="1">
    <location>
        <begin position="264"/>
        <end position="276"/>
    </location>
</feature>
<dbReference type="Gene3D" id="3.40.33.10">
    <property type="entry name" value="CAP"/>
    <property type="match status" value="1"/>
</dbReference>
<reference evidence="5" key="2">
    <citation type="submission" date="2023-11" db="UniProtKB">
        <authorList>
            <consortium name="WormBaseParasite"/>
        </authorList>
    </citation>
    <scope>IDENTIFICATION</scope>
</reference>
<dbReference type="PANTHER" id="PTHR10334">
    <property type="entry name" value="CYSTEINE-RICH SECRETORY PROTEIN-RELATED"/>
    <property type="match status" value="1"/>
</dbReference>
<keyword evidence="4" id="KW-1185">Reference proteome</keyword>
<evidence type="ECO:0000313" key="5">
    <source>
        <dbReference type="WBParaSite" id="TREG1_127250.1"/>
    </source>
</evidence>
<dbReference type="PRINTS" id="PR00837">
    <property type="entry name" value="V5TPXLIKE"/>
</dbReference>
<feature type="chain" id="PRO_5041677040" description="SCP domain-containing protein" evidence="2">
    <location>
        <begin position="25"/>
        <end position="286"/>
    </location>
</feature>
<keyword evidence="2" id="KW-0732">Signal</keyword>
<reference evidence="4" key="1">
    <citation type="submission" date="2022-06" db="EMBL/GenBank/DDBJ databases">
        <authorList>
            <person name="Berger JAMES D."/>
            <person name="Berger JAMES D."/>
        </authorList>
    </citation>
    <scope>NUCLEOTIDE SEQUENCE [LARGE SCALE GENOMIC DNA]</scope>
</reference>
<sequence>MHPIHHSSLLLFITCSMLLSSIDGKMNQEMRDKFLTLHNNAREAVRKGLLRGQPAAIFMKPLKYNLELEEKAQILSDQCRVGHDTAAERNVSSFSYVGQNWAGAGNIEVGFNRWLNEYKGYDFITGKCRIRRCGHYTQVVWQRTTDVGCGVTACPDFPYALSIVCNYGPGGNYVGRHPYETAPGVITSKPLFNKLVQNTFTQRRSTTKQTTTAKQPDSKSSATTQKSKASTTRRLVFRLSSSLIGDQSQSVVAKTVSAVSGKYPSTRTSTSSPMTTQKYRSYASKP</sequence>
<dbReference type="PROSITE" id="PS01009">
    <property type="entry name" value="CRISP_1"/>
    <property type="match status" value="1"/>
</dbReference>
<feature type="signal peptide" evidence="2">
    <location>
        <begin position="1"/>
        <end position="24"/>
    </location>
</feature>
<dbReference type="InterPro" id="IPR002413">
    <property type="entry name" value="V5_allergen-like"/>
</dbReference>
<dbReference type="InterPro" id="IPR018244">
    <property type="entry name" value="Allrgn_V5/Tpx1_CS"/>
</dbReference>
<dbReference type="Proteomes" id="UP000050795">
    <property type="component" value="Unassembled WGS sequence"/>
</dbReference>
<evidence type="ECO:0000313" key="4">
    <source>
        <dbReference type="Proteomes" id="UP000050795"/>
    </source>
</evidence>
<dbReference type="InterPro" id="IPR001283">
    <property type="entry name" value="CRISP-related"/>
</dbReference>
<dbReference type="InterPro" id="IPR014044">
    <property type="entry name" value="CAP_dom"/>
</dbReference>
<organism evidence="4 5">
    <name type="scientific">Trichobilharzia regenti</name>
    <name type="common">Nasal bird schistosome</name>
    <dbReference type="NCBI Taxonomy" id="157069"/>
    <lineage>
        <taxon>Eukaryota</taxon>
        <taxon>Metazoa</taxon>
        <taxon>Spiralia</taxon>
        <taxon>Lophotrochozoa</taxon>
        <taxon>Platyhelminthes</taxon>
        <taxon>Trematoda</taxon>
        <taxon>Digenea</taxon>
        <taxon>Strigeidida</taxon>
        <taxon>Schistosomatoidea</taxon>
        <taxon>Schistosomatidae</taxon>
        <taxon>Trichobilharzia</taxon>
    </lineage>
</organism>
<protein>
    <recommendedName>
        <fullName evidence="3">SCP domain-containing protein</fullName>
    </recommendedName>
</protein>
<dbReference type="InterPro" id="IPR035940">
    <property type="entry name" value="CAP_sf"/>
</dbReference>
<evidence type="ECO:0000256" key="1">
    <source>
        <dbReference type="SAM" id="MobiDB-lite"/>
    </source>
</evidence>
<dbReference type="WBParaSite" id="TREG1_127250.1">
    <property type="protein sequence ID" value="TREG1_127250.1"/>
    <property type="gene ID" value="TREG1_127250"/>
</dbReference>
<accession>A0AA85J5A9</accession>
<name>A0AA85J5A9_TRIRE</name>
<feature type="region of interest" description="Disordered" evidence="1">
    <location>
        <begin position="202"/>
        <end position="231"/>
    </location>
</feature>